<name>A0A6V8SMU0_9CLOT</name>
<evidence type="ECO:0000313" key="3">
    <source>
        <dbReference type="Proteomes" id="UP000580568"/>
    </source>
</evidence>
<comment type="caution">
    <text evidence="2">The sequence shown here is derived from an EMBL/GenBank/DDBJ whole genome shotgun (WGS) entry which is preliminary data.</text>
</comment>
<evidence type="ECO:0000259" key="1">
    <source>
        <dbReference type="Pfam" id="PF23343"/>
    </source>
</evidence>
<feature type="domain" description="Replication-associated protein ORF2/G2P" evidence="1">
    <location>
        <begin position="78"/>
        <end position="175"/>
    </location>
</feature>
<sequence>MSSLKSYEKKVVISGDIVEIYEYKNAVLQGYTDFKKSSSGRSVVASEGDKQVNRKKVMDRAKRDVRRLINANIGQYSKFVTLTFMDNVTDIKKANYEFKKFKQRLEGYLNHKLQYVAVIEFQKRGSIHYHVVMFNAPYIKTKKLGEIWGNGFVKINQIDKVDNVGAYVCKYMTKTDDERLYGEKMYFSSRGLEKPFEIKEKDRVDSLATSLPVSSLTYESTFTNEYNSVVYKQYNIKKANIEQVI</sequence>
<dbReference type="AlphaFoldDB" id="A0A6V8SMU0"/>
<dbReference type="EMBL" id="BLZR01000008">
    <property type="protein sequence ID" value="GFP78564.1"/>
    <property type="molecule type" value="Genomic_DNA"/>
</dbReference>
<keyword evidence="3" id="KW-1185">Reference proteome</keyword>
<dbReference type="Proteomes" id="UP000580568">
    <property type="component" value="Unassembled WGS sequence"/>
</dbReference>
<reference evidence="2 3" key="1">
    <citation type="submission" date="2020-07" db="EMBL/GenBank/DDBJ databases">
        <title>A new beta-1,3-glucan-decomposing anaerobic bacterium isolated from anoxic soil subjected to biological soil disinfestation.</title>
        <authorList>
            <person name="Ueki A."/>
            <person name="Tonouchi A."/>
        </authorList>
    </citation>
    <scope>NUCLEOTIDE SEQUENCE [LARGE SCALE GENOMIC DNA]</scope>
    <source>
        <strain evidence="2 3">TW1</strain>
    </source>
</reference>
<dbReference type="RefSeq" id="WP_183280059.1">
    <property type="nucleotide sequence ID" value="NZ_BLZR01000008.1"/>
</dbReference>
<gene>
    <name evidence="2" type="ORF">bsdtw1_04803</name>
</gene>
<evidence type="ECO:0000313" key="2">
    <source>
        <dbReference type="EMBL" id="GFP78564.1"/>
    </source>
</evidence>
<accession>A0A6V8SMU0</accession>
<organism evidence="2 3">
    <name type="scientific">Clostridium fungisolvens</name>
    <dbReference type="NCBI Taxonomy" id="1604897"/>
    <lineage>
        <taxon>Bacteria</taxon>
        <taxon>Bacillati</taxon>
        <taxon>Bacillota</taxon>
        <taxon>Clostridia</taxon>
        <taxon>Eubacteriales</taxon>
        <taxon>Clostridiaceae</taxon>
        <taxon>Clostridium</taxon>
    </lineage>
</organism>
<dbReference type="InterPro" id="IPR056906">
    <property type="entry name" value="ORF2/G2P_dom"/>
</dbReference>
<protein>
    <recommendedName>
        <fullName evidence="1">Replication-associated protein ORF2/G2P domain-containing protein</fullName>
    </recommendedName>
</protein>
<proteinExistence type="predicted"/>
<dbReference type="Pfam" id="PF23343">
    <property type="entry name" value="REP_ORF2-G2P"/>
    <property type="match status" value="1"/>
</dbReference>